<comment type="caution">
    <text evidence="1">The sequence shown here is derived from an EMBL/GenBank/DDBJ whole genome shotgun (WGS) entry which is preliminary data.</text>
</comment>
<dbReference type="EMBL" id="AKFT01000181">
    <property type="protein sequence ID" value="EJF39105.1"/>
    <property type="molecule type" value="Genomic_DNA"/>
</dbReference>
<protein>
    <submittedName>
        <fullName evidence="1">Uncharacterized protein</fullName>
    </submittedName>
</protein>
<organism evidence="1 2">
    <name type="scientific">Actinomyces massiliensis F0489</name>
    <dbReference type="NCBI Taxonomy" id="1125718"/>
    <lineage>
        <taxon>Bacteria</taxon>
        <taxon>Bacillati</taxon>
        <taxon>Actinomycetota</taxon>
        <taxon>Actinomycetes</taxon>
        <taxon>Actinomycetales</taxon>
        <taxon>Actinomycetaceae</taxon>
        <taxon>Actinomyces</taxon>
    </lineage>
</organism>
<proteinExistence type="predicted"/>
<keyword evidence="2" id="KW-1185">Reference proteome</keyword>
<dbReference type="PATRIC" id="fig|1125718.3.peg.2317"/>
<dbReference type="AlphaFoldDB" id="J1H130"/>
<dbReference type="Proteomes" id="UP000002941">
    <property type="component" value="Unassembled WGS sequence"/>
</dbReference>
<evidence type="ECO:0000313" key="2">
    <source>
        <dbReference type="Proteomes" id="UP000002941"/>
    </source>
</evidence>
<reference evidence="1 2" key="1">
    <citation type="submission" date="2012-05" db="EMBL/GenBank/DDBJ databases">
        <authorList>
            <person name="Harkins D.M."/>
            <person name="Madupu R."/>
            <person name="Durkin A.S."/>
            <person name="Torralba M."/>
            <person name="Methe B."/>
            <person name="Sutton G.G."/>
            <person name="Nelson K.E."/>
        </authorList>
    </citation>
    <scope>NUCLEOTIDE SEQUENCE [LARGE SCALE GENOMIC DNA]</scope>
    <source>
        <strain evidence="1 2">F0489</strain>
    </source>
</reference>
<dbReference type="eggNOG" id="ENOG5031H92">
    <property type="taxonomic scope" value="Bacteria"/>
</dbReference>
<gene>
    <name evidence="1" type="ORF">HMPREF1318_2753</name>
</gene>
<accession>J1H130</accession>
<sequence>MNVCAASSASRFNRLNRRRALSLMIGAVAVSAVPGCGLSNSNKERREREYLLGLKGVDSVEVYVELLGDQGYRWTVRVRLSDDPPQDALITVVGESFDKVAEIAESQTVDMEVAWVQGSTDVRWSSKATDATKAVETVAGLCTPAVDGIEVGSGGTLVRYRAVDNFPDNWMAPPSSDALSLSHRDFERHIRIGGLSVSTRYTGHADLSSVPLERVFEAMSPADRNREGASIELDDMDFVHAQVQLRVAAFGNYEDGLDSDAAARVLAVVLGNQVLQGVELSTAWDESGSDEVRFDMKDGSVVGEGRPPEKGAVILAAAQ</sequence>
<evidence type="ECO:0000313" key="1">
    <source>
        <dbReference type="EMBL" id="EJF39105.1"/>
    </source>
</evidence>
<dbReference type="RefSeq" id="WP_008732817.1">
    <property type="nucleotide sequence ID" value="NZ_AKFT01000181.1"/>
</dbReference>
<name>J1H130_9ACTO</name>